<dbReference type="InterPro" id="IPR006938">
    <property type="entry name" value="DUF624"/>
</dbReference>
<feature type="transmembrane region" description="Helical" evidence="1">
    <location>
        <begin position="177"/>
        <end position="198"/>
    </location>
</feature>
<protein>
    <recommendedName>
        <fullName evidence="4">DUF624 domain-containing protein</fullName>
    </recommendedName>
</protein>
<dbReference type="RefSeq" id="WP_087997757.1">
    <property type="nucleotide sequence ID" value="NZ_BMHB01000001.1"/>
</dbReference>
<organism evidence="2 3">
    <name type="scientific">Gottfriedia solisilvae</name>
    <dbReference type="NCBI Taxonomy" id="1516104"/>
    <lineage>
        <taxon>Bacteria</taxon>
        <taxon>Bacillati</taxon>
        <taxon>Bacillota</taxon>
        <taxon>Bacilli</taxon>
        <taxon>Bacillales</taxon>
        <taxon>Bacillaceae</taxon>
        <taxon>Gottfriedia</taxon>
    </lineage>
</organism>
<sequence>MLFGKTMGKLFTICEWIMRFAYVNLLWFLFSIAGLIVLGIFPATVALFTIVRKWILKETDFPIWRTFLTVYRKEFKNSNKLGMLLIFSGAFILFDVFFIRMIEGTVQFVLIVPLLIITAIYLMITLYIFPIYVHYEFKLMDYVKNALFLSIFHFHITLLMLISLLAILFLLVYQPGFIPFFSMVSVAWILMFCGMYSFNRIGIKQNKISKV</sequence>
<feature type="transmembrane region" description="Helical" evidence="1">
    <location>
        <begin position="25"/>
        <end position="51"/>
    </location>
</feature>
<gene>
    <name evidence="2" type="primary">yteU</name>
    <name evidence="2" type="ORF">GCM10007380_13770</name>
</gene>
<evidence type="ECO:0000256" key="1">
    <source>
        <dbReference type="SAM" id="Phobius"/>
    </source>
</evidence>
<keyword evidence="3" id="KW-1185">Reference proteome</keyword>
<keyword evidence="1" id="KW-0472">Membrane</keyword>
<feature type="transmembrane region" description="Helical" evidence="1">
    <location>
        <begin position="108"/>
        <end position="135"/>
    </location>
</feature>
<dbReference type="OrthoDB" id="2182676at2"/>
<comment type="caution">
    <text evidence="2">The sequence shown here is derived from an EMBL/GenBank/DDBJ whole genome shotgun (WGS) entry which is preliminary data.</text>
</comment>
<accession>A0A8J3AGV4</accession>
<feature type="transmembrane region" description="Helical" evidence="1">
    <location>
        <begin position="81"/>
        <end position="102"/>
    </location>
</feature>
<keyword evidence="1" id="KW-1133">Transmembrane helix</keyword>
<dbReference type="EMBL" id="BMHB01000001">
    <property type="protein sequence ID" value="GGI12609.1"/>
    <property type="molecule type" value="Genomic_DNA"/>
</dbReference>
<feature type="transmembrane region" description="Helical" evidence="1">
    <location>
        <begin position="147"/>
        <end position="171"/>
    </location>
</feature>
<name>A0A8J3AGV4_9BACI</name>
<dbReference type="Pfam" id="PF04854">
    <property type="entry name" value="DUF624"/>
    <property type="match status" value="1"/>
</dbReference>
<dbReference type="AlphaFoldDB" id="A0A8J3AGV4"/>
<proteinExistence type="predicted"/>
<evidence type="ECO:0008006" key="4">
    <source>
        <dbReference type="Google" id="ProtNLM"/>
    </source>
</evidence>
<reference evidence="3" key="1">
    <citation type="journal article" date="2019" name="Int. J. Syst. Evol. Microbiol.">
        <title>The Global Catalogue of Microorganisms (GCM) 10K type strain sequencing project: providing services to taxonomists for standard genome sequencing and annotation.</title>
        <authorList>
            <consortium name="The Broad Institute Genomics Platform"/>
            <consortium name="The Broad Institute Genome Sequencing Center for Infectious Disease"/>
            <person name="Wu L."/>
            <person name="Ma J."/>
        </authorList>
    </citation>
    <scope>NUCLEOTIDE SEQUENCE [LARGE SCALE GENOMIC DNA]</scope>
    <source>
        <strain evidence="3">CGMCC 1.14993</strain>
    </source>
</reference>
<keyword evidence="1" id="KW-0812">Transmembrane</keyword>
<dbReference type="Proteomes" id="UP000626244">
    <property type="component" value="Unassembled WGS sequence"/>
</dbReference>
<evidence type="ECO:0000313" key="2">
    <source>
        <dbReference type="EMBL" id="GGI12609.1"/>
    </source>
</evidence>
<evidence type="ECO:0000313" key="3">
    <source>
        <dbReference type="Proteomes" id="UP000626244"/>
    </source>
</evidence>